<dbReference type="RefSeq" id="WP_171623895.1">
    <property type="nucleotide sequence ID" value="NZ_JABFOQ010000041.1"/>
</dbReference>
<organism evidence="1 2">
    <name type="scientific">Empedobacter stercoris</name>
    <dbReference type="NCBI Taxonomy" id="1628248"/>
    <lineage>
        <taxon>Bacteria</taxon>
        <taxon>Pseudomonadati</taxon>
        <taxon>Bacteroidota</taxon>
        <taxon>Flavobacteriia</taxon>
        <taxon>Flavobacteriales</taxon>
        <taxon>Weeksellaceae</taxon>
        <taxon>Empedobacter</taxon>
    </lineage>
</organism>
<evidence type="ECO:0000313" key="2">
    <source>
        <dbReference type="Proteomes" id="UP000580344"/>
    </source>
</evidence>
<protein>
    <recommendedName>
        <fullName evidence="3">Sporulation protein YtfJ</fullName>
    </recommendedName>
</protein>
<dbReference type="InterPro" id="IPR014807">
    <property type="entry name" value="Coa1"/>
</dbReference>
<evidence type="ECO:0008006" key="3">
    <source>
        <dbReference type="Google" id="ProtNLM"/>
    </source>
</evidence>
<reference evidence="1 2" key="1">
    <citation type="submission" date="2020-05" db="EMBL/GenBank/DDBJ databases">
        <title>Tigecycline resistant gene in Empedobacter stercoris.</title>
        <authorList>
            <person name="Chen Y."/>
            <person name="Cheng Y."/>
            <person name="Zhou K."/>
        </authorList>
    </citation>
    <scope>NUCLEOTIDE SEQUENCE [LARGE SCALE GENOMIC DNA]</scope>
    <source>
        <strain evidence="1 2">ES202</strain>
    </source>
</reference>
<dbReference type="EMBL" id="JABFOQ010000041">
    <property type="protein sequence ID" value="NOJ76604.1"/>
    <property type="molecule type" value="Genomic_DNA"/>
</dbReference>
<dbReference type="Pfam" id="PF08695">
    <property type="entry name" value="Coa1"/>
    <property type="match status" value="1"/>
</dbReference>
<dbReference type="Proteomes" id="UP000580344">
    <property type="component" value="Unassembled WGS sequence"/>
</dbReference>
<comment type="caution">
    <text evidence="1">The sequence shown here is derived from an EMBL/GenBank/DDBJ whole genome shotgun (WGS) entry which is preliminary data.</text>
</comment>
<evidence type="ECO:0000313" key="1">
    <source>
        <dbReference type="EMBL" id="NOJ76604.1"/>
    </source>
</evidence>
<accession>A0ABX1WQ03</accession>
<proteinExistence type="predicted"/>
<name>A0ABX1WQ03_9FLAO</name>
<gene>
    <name evidence="1" type="ORF">HMH06_12335</name>
</gene>
<sequence length="100" mass="11143">MNRLTSNSDVMKHAMNIINHNPEIRQKLGTDIETDGMYIGNISISNNKGEANITVPIKGTKGTGSAIIVGKKEFDKWIYEKIVVQIDETGEVIQIEKVKE</sequence>
<keyword evidence="2" id="KW-1185">Reference proteome</keyword>